<evidence type="ECO:0000313" key="3">
    <source>
        <dbReference type="Proteomes" id="UP001066276"/>
    </source>
</evidence>
<dbReference type="Proteomes" id="UP001066276">
    <property type="component" value="Chromosome 11"/>
</dbReference>
<evidence type="ECO:0000313" key="2">
    <source>
        <dbReference type="EMBL" id="KAJ1091708.1"/>
    </source>
</evidence>
<name>A0AAV7LS56_PLEWA</name>
<dbReference type="EMBL" id="JANPWB010000015">
    <property type="protein sequence ID" value="KAJ1091708.1"/>
    <property type="molecule type" value="Genomic_DNA"/>
</dbReference>
<gene>
    <name evidence="2" type="ORF">NDU88_004825</name>
</gene>
<evidence type="ECO:0000256" key="1">
    <source>
        <dbReference type="SAM" id="MobiDB-lite"/>
    </source>
</evidence>
<accession>A0AAV7LS56</accession>
<comment type="caution">
    <text evidence="2">The sequence shown here is derived from an EMBL/GenBank/DDBJ whole genome shotgun (WGS) entry which is preliminary data.</text>
</comment>
<organism evidence="2 3">
    <name type="scientific">Pleurodeles waltl</name>
    <name type="common">Iberian ribbed newt</name>
    <dbReference type="NCBI Taxonomy" id="8319"/>
    <lineage>
        <taxon>Eukaryota</taxon>
        <taxon>Metazoa</taxon>
        <taxon>Chordata</taxon>
        <taxon>Craniata</taxon>
        <taxon>Vertebrata</taxon>
        <taxon>Euteleostomi</taxon>
        <taxon>Amphibia</taxon>
        <taxon>Batrachia</taxon>
        <taxon>Caudata</taxon>
        <taxon>Salamandroidea</taxon>
        <taxon>Salamandridae</taxon>
        <taxon>Pleurodelinae</taxon>
        <taxon>Pleurodeles</taxon>
    </lineage>
</organism>
<dbReference type="AlphaFoldDB" id="A0AAV7LS56"/>
<reference evidence="2" key="1">
    <citation type="journal article" date="2022" name="bioRxiv">
        <title>Sequencing and chromosome-scale assembly of the giantPleurodeles waltlgenome.</title>
        <authorList>
            <person name="Brown T."/>
            <person name="Elewa A."/>
            <person name="Iarovenko S."/>
            <person name="Subramanian E."/>
            <person name="Araus A.J."/>
            <person name="Petzold A."/>
            <person name="Susuki M."/>
            <person name="Suzuki K.-i.T."/>
            <person name="Hayashi T."/>
            <person name="Toyoda A."/>
            <person name="Oliveira C."/>
            <person name="Osipova E."/>
            <person name="Leigh N.D."/>
            <person name="Simon A."/>
            <person name="Yun M.H."/>
        </authorList>
    </citation>
    <scope>NUCLEOTIDE SEQUENCE</scope>
    <source>
        <strain evidence="2">20211129_DDA</strain>
        <tissue evidence="2">Liver</tissue>
    </source>
</reference>
<protein>
    <submittedName>
        <fullName evidence="2">Uncharacterized protein</fullName>
    </submittedName>
</protein>
<keyword evidence="3" id="KW-1185">Reference proteome</keyword>
<sequence>MGHRLSRGPPPGRSPLGGLTAPHKRNSASLRPPPTRTSGPRIHVGSARFHSAPLWGSRHRAPPLSEPHRCPAP</sequence>
<feature type="region of interest" description="Disordered" evidence="1">
    <location>
        <begin position="1"/>
        <end position="73"/>
    </location>
</feature>
<proteinExistence type="predicted"/>